<evidence type="ECO:0000313" key="1">
    <source>
        <dbReference type="EMBL" id="CRZ04336.1"/>
    </source>
</evidence>
<protein>
    <submittedName>
        <fullName evidence="1">Uncharacterized protein</fullName>
    </submittedName>
</protein>
<organism evidence="1">
    <name type="scientific">Spongospora subterranea</name>
    <dbReference type="NCBI Taxonomy" id="70186"/>
    <lineage>
        <taxon>Eukaryota</taxon>
        <taxon>Sar</taxon>
        <taxon>Rhizaria</taxon>
        <taxon>Endomyxa</taxon>
        <taxon>Phytomyxea</taxon>
        <taxon>Plasmodiophorida</taxon>
        <taxon>Plasmodiophoridae</taxon>
        <taxon>Spongospora</taxon>
    </lineage>
</organism>
<dbReference type="EMBL" id="HACM01003894">
    <property type="protein sequence ID" value="CRZ04336.1"/>
    <property type="molecule type" value="Transcribed_RNA"/>
</dbReference>
<name>A0A0H5QS08_9EUKA</name>
<accession>A0A0H5QS08</accession>
<sequence>RGQVFYETVNVITNPAQASVMETSSQSKQYLGNVFRALKSHFSSVLRLKDAIEEFQSGNADLHVFTLRLSKLVNKYNSDIEELPLEERQLFQAMLHKAMVFCEDIKLAPETSVKFLHRVAKKLGERDPYQPYVVDSSCLTREPSSDKYREYIRSIIA</sequence>
<dbReference type="AlphaFoldDB" id="A0A0H5QS08"/>
<proteinExistence type="predicted"/>
<feature type="non-terminal residue" evidence="1">
    <location>
        <position position="1"/>
    </location>
</feature>
<reference evidence="1" key="1">
    <citation type="submission" date="2015-04" db="EMBL/GenBank/DDBJ databases">
        <title>The genome sequence of the plant pathogenic Rhizarian Plasmodiophora brassicae reveals insights in its biotrophic life cycle and the origin of chitin synthesis.</title>
        <authorList>
            <person name="Schwelm A."/>
            <person name="Fogelqvist J."/>
            <person name="Knaust A."/>
            <person name="Julke S."/>
            <person name="Lilja T."/>
            <person name="Dhandapani V."/>
            <person name="Bonilla-Rosso G."/>
            <person name="Karlsson M."/>
            <person name="Shevchenko A."/>
            <person name="Choi S.R."/>
            <person name="Kim H.G."/>
            <person name="Park J.Y."/>
            <person name="Lim Y.P."/>
            <person name="Ludwig-Muller J."/>
            <person name="Dixelius C."/>
        </authorList>
    </citation>
    <scope>NUCLEOTIDE SEQUENCE</scope>
    <source>
        <tissue evidence="1">Potato root galls</tissue>
    </source>
</reference>
<feature type="non-terminal residue" evidence="1">
    <location>
        <position position="157"/>
    </location>
</feature>